<dbReference type="EMBL" id="WQNE01000002">
    <property type="protein sequence ID" value="MVT72064.1"/>
    <property type="molecule type" value="Genomic_DNA"/>
</dbReference>
<evidence type="ECO:0000313" key="2">
    <source>
        <dbReference type="Proteomes" id="UP000449969"/>
    </source>
</evidence>
<reference evidence="1 2" key="1">
    <citation type="submission" date="2019-12" db="EMBL/GenBank/DDBJ databases">
        <title>Draft genome sequences Bradyrhizobium cajani AMBPC1010, Bradyrhizobium pachyrhizi AMBPC1040 and Bradyrhizobium yuanmingense ALSPC3051, three plant growth promoting strains isolated from nodules of Cajanus cajan L. in Dominican Republic.</title>
        <authorList>
            <person name="Flores-Felix J.D."/>
            <person name="Araujo J."/>
            <person name="Diaz-Alcantara C."/>
            <person name="Gonzalez-Andres F."/>
            <person name="Velazquez E."/>
        </authorList>
    </citation>
    <scope>NUCLEOTIDE SEQUENCE [LARGE SCALE GENOMIC DNA]</scope>
    <source>
        <strain evidence="1 2">1010</strain>
    </source>
</reference>
<organism evidence="1 2">
    <name type="scientific">Bradyrhizobium cajani</name>
    <dbReference type="NCBI Taxonomy" id="1928661"/>
    <lineage>
        <taxon>Bacteria</taxon>
        <taxon>Pseudomonadati</taxon>
        <taxon>Pseudomonadota</taxon>
        <taxon>Alphaproteobacteria</taxon>
        <taxon>Hyphomicrobiales</taxon>
        <taxon>Nitrobacteraceae</taxon>
        <taxon>Bradyrhizobium</taxon>
    </lineage>
</organism>
<dbReference type="OrthoDB" id="8255834at2"/>
<keyword evidence="2" id="KW-1185">Reference proteome</keyword>
<name>A0A844T7P9_9BRAD</name>
<accession>A0A844T7P9</accession>
<dbReference type="AlphaFoldDB" id="A0A844T7P9"/>
<comment type="caution">
    <text evidence="1">The sequence shown here is derived from an EMBL/GenBank/DDBJ whole genome shotgun (WGS) entry which is preliminary data.</text>
</comment>
<protein>
    <submittedName>
        <fullName evidence="1">Uncharacterized protein</fullName>
    </submittedName>
</protein>
<evidence type="ECO:0000313" key="1">
    <source>
        <dbReference type="EMBL" id="MVT72064.1"/>
    </source>
</evidence>
<gene>
    <name evidence="1" type="ORF">GPL20_02885</name>
</gene>
<proteinExistence type="predicted"/>
<sequence>MRDRHSGAMRSIEPGISRFRVWSFGPSRNDVRRDLQCPGPIPSPCADSTPVSSRCRLSIARGWWRP</sequence>
<dbReference type="Proteomes" id="UP000449969">
    <property type="component" value="Unassembled WGS sequence"/>
</dbReference>